<name>A0ABQ7HX72_9MICR</name>
<gene>
    <name evidence="2" type="primary">GDI1</name>
    <name evidence="2" type="ORF">TCON_2026</name>
</gene>
<dbReference type="PANTHER" id="PTHR11787:SF4">
    <property type="entry name" value="CHM, RAB ESCORT PROTEIN 1"/>
    <property type="match status" value="1"/>
</dbReference>
<protein>
    <submittedName>
        <fullName evidence="2">Rab GDP-dissociation inhibitor</fullName>
    </submittedName>
</protein>
<dbReference type="PRINTS" id="PR00891">
    <property type="entry name" value="RABGDIREP"/>
</dbReference>
<dbReference type="PANTHER" id="PTHR11787">
    <property type="entry name" value="RAB GDP-DISSOCIATION INHIBITOR"/>
    <property type="match status" value="1"/>
</dbReference>
<dbReference type="SUPFAM" id="SSF51905">
    <property type="entry name" value="FAD/NAD(P)-binding domain"/>
    <property type="match status" value="1"/>
</dbReference>
<evidence type="ECO:0000256" key="1">
    <source>
        <dbReference type="ARBA" id="ARBA00005593"/>
    </source>
</evidence>
<accession>A0ABQ7HX72</accession>
<dbReference type="EMBL" id="SBIQ01000186">
    <property type="protein sequence ID" value="KAF7682756.1"/>
    <property type="molecule type" value="Genomic_DNA"/>
</dbReference>
<evidence type="ECO:0000313" key="2">
    <source>
        <dbReference type="EMBL" id="KAF7682756.1"/>
    </source>
</evidence>
<sequence length="332" mass="38227">MDSFKIIYEGTTIKDSIEVRKYIPESIIVIDKQENYGSSYTDIASLAASKYVHGLKIFKEPPSNTQLTIEAMPQLLRMNDPCVTVIKKLGIAPFLKFAKIEHVFYFKDKVYPIPHNRGEIAISEFLSNRDKFYLNRDLNGEYLRLTHYINQENVGILLKGITGRHDAHLPTLERFINNFGNTPFLYPVYGMKEITEMIARCNAISGVNYLISSDLEKSNNVIKSKLGVVKGEKYISGLFKKGKCRYIRVVNTKQFLFFKSYYAVFDGPELINCICLDSTAKTCAPGTYLLYFWKYESEICIEELMKIGLKKESIIADFSYRNEIEYEWDVVG</sequence>
<organism evidence="2 3">
    <name type="scientific">Astathelohania contejeani</name>
    <dbReference type="NCBI Taxonomy" id="164912"/>
    <lineage>
        <taxon>Eukaryota</taxon>
        <taxon>Fungi</taxon>
        <taxon>Fungi incertae sedis</taxon>
        <taxon>Microsporidia</taxon>
        <taxon>Astathelohaniidae</taxon>
        <taxon>Astathelohania</taxon>
    </lineage>
</organism>
<proteinExistence type="inferred from homology"/>
<dbReference type="InterPro" id="IPR018203">
    <property type="entry name" value="GDP_dissociation_inhibitor"/>
</dbReference>
<reference evidence="2 3" key="1">
    <citation type="submission" date="2019-01" db="EMBL/GenBank/DDBJ databases">
        <title>Genomes sequencing and comparative genomics of infectious freshwater microsporidia, Cucumispora dikerogammari and Thelohania contejeani.</title>
        <authorList>
            <person name="Cormier A."/>
            <person name="Giraud I."/>
            <person name="Wattier R."/>
            <person name="Teixeira M."/>
            <person name="Grandjean F."/>
            <person name="Rigaud T."/>
            <person name="Cordaux R."/>
        </authorList>
    </citation>
    <scope>NUCLEOTIDE SEQUENCE [LARGE SCALE GENOMIC DNA]</scope>
    <source>
        <strain evidence="2">T1</strain>
        <tissue evidence="2">Spores</tissue>
    </source>
</reference>
<dbReference type="Pfam" id="PF00996">
    <property type="entry name" value="GDI"/>
    <property type="match status" value="1"/>
</dbReference>
<dbReference type="Gene3D" id="3.50.50.60">
    <property type="entry name" value="FAD/NAD(P)-binding domain"/>
    <property type="match status" value="1"/>
</dbReference>
<dbReference type="Proteomes" id="UP001516464">
    <property type="component" value="Unassembled WGS sequence"/>
</dbReference>
<keyword evidence="3" id="KW-1185">Reference proteome</keyword>
<dbReference type="InterPro" id="IPR036188">
    <property type="entry name" value="FAD/NAD-bd_sf"/>
</dbReference>
<comment type="caution">
    <text evidence="2">The sequence shown here is derived from an EMBL/GenBank/DDBJ whole genome shotgun (WGS) entry which is preliminary data.</text>
</comment>
<evidence type="ECO:0000313" key="3">
    <source>
        <dbReference type="Proteomes" id="UP001516464"/>
    </source>
</evidence>
<comment type="similarity">
    <text evidence="1">Belongs to the Rab GDI family.</text>
</comment>